<dbReference type="AlphaFoldDB" id="A0A517SZA3"/>
<reference evidence="1 2" key="1">
    <citation type="submission" date="2019-02" db="EMBL/GenBank/DDBJ databases">
        <title>Deep-cultivation of Planctomycetes and their phenomic and genomic characterization uncovers novel biology.</title>
        <authorList>
            <person name="Wiegand S."/>
            <person name="Jogler M."/>
            <person name="Boedeker C."/>
            <person name="Pinto D."/>
            <person name="Vollmers J."/>
            <person name="Rivas-Marin E."/>
            <person name="Kohn T."/>
            <person name="Peeters S.H."/>
            <person name="Heuer A."/>
            <person name="Rast P."/>
            <person name="Oberbeckmann S."/>
            <person name="Bunk B."/>
            <person name="Jeske O."/>
            <person name="Meyerdierks A."/>
            <person name="Storesund J.E."/>
            <person name="Kallscheuer N."/>
            <person name="Luecker S."/>
            <person name="Lage O.M."/>
            <person name="Pohl T."/>
            <person name="Merkel B.J."/>
            <person name="Hornburger P."/>
            <person name="Mueller R.-W."/>
            <person name="Bruemmer F."/>
            <person name="Labrenz M."/>
            <person name="Spormann A.M."/>
            <person name="Op den Camp H."/>
            <person name="Overmann J."/>
            <person name="Amann R."/>
            <person name="Jetten M.S.M."/>
            <person name="Mascher T."/>
            <person name="Medema M.H."/>
            <person name="Devos D.P."/>
            <person name="Kaster A.-K."/>
            <person name="Ovreas L."/>
            <person name="Rohde M."/>
            <person name="Galperin M.Y."/>
            <person name="Jogler C."/>
        </authorList>
    </citation>
    <scope>NUCLEOTIDE SEQUENCE [LARGE SCALE GENOMIC DNA]</scope>
    <source>
        <strain evidence="1 2">SV_7m_r</strain>
    </source>
</reference>
<dbReference type="PANTHER" id="PTHR35566:SF1">
    <property type="entry name" value="TYPE VI SECRETION SYSTEM BASEPLATE COMPONENT TSSK1"/>
    <property type="match status" value="1"/>
</dbReference>
<sequence>MKNPRVHWYQGLFIRPHHLQAADRFWMETVHTSESWDHPYGYGVHAIAYSQDALASGRFRVESLEARLRDGTLVRLNDGEELEINLKQAFESASDVEGDSTLMVYVAIPKLNLGGANVSEPGSNAIARYSCQQRSVMDENAQDGGQPIEFRGLNLRLVAGNEIPGFELLPIARIKSAGDRDVQPTVDESYIPPVLSTQSWPQLRRHYVQGIRDVISGNMDALCEPVRQLSVGRHSLEPADSGRVSMLDRLNEAYSVLDVMSPAQGVHPYTAYMELARILGRLSIFGPDRRAVEVEPYDHDNIGYIFSDLREKILGILYATKFDEYLRANFEGHGNQMLVQLGPEWFDPEWEWYLGVERGGASESTLRDLLENSPDWFAVFASTEQVENYFHVRQTGLRRDIVSTTIPDLPSRQYWTYYKVAQDEYDSPAWAEIRRTQSVAMRVRNFEELTGARHLDVVTPDGNRARLRFAMFAVRG</sequence>
<evidence type="ECO:0000313" key="1">
    <source>
        <dbReference type="EMBL" id="QDT61479.1"/>
    </source>
</evidence>
<organism evidence="1 2">
    <name type="scientific">Stieleria bergensis</name>
    <dbReference type="NCBI Taxonomy" id="2528025"/>
    <lineage>
        <taxon>Bacteria</taxon>
        <taxon>Pseudomonadati</taxon>
        <taxon>Planctomycetota</taxon>
        <taxon>Planctomycetia</taxon>
        <taxon>Pirellulales</taxon>
        <taxon>Pirellulaceae</taxon>
        <taxon>Stieleria</taxon>
    </lineage>
</organism>
<dbReference type="Pfam" id="PF05936">
    <property type="entry name" value="T6SS_VasE"/>
    <property type="match status" value="1"/>
</dbReference>
<evidence type="ECO:0000313" key="2">
    <source>
        <dbReference type="Proteomes" id="UP000315003"/>
    </source>
</evidence>
<dbReference type="InterPro" id="IPR010263">
    <property type="entry name" value="T6SS_TssK"/>
</dbReference>
<dbReference type="EMBL" id="CP036272">
    <property type="protein sequence ID" value="QDT61479.1"/>
    <property type="molecule type" value="Genomic_DNA"/>
</dbReference>
<accession>A0A517SZA3</accession>
<name>A0A517SZA3_9BACT</name>
<keyword evidence="2" id="KW-1185">Reference proteome</keyword>
<protein>
    <recommendedName>
        <fullName evidence="3">Type VI secretion system baseplate subunit TssK</fullName>
    </recommendedName>
</protein>
<dbReference type="OrthoDB" id="9775333at2"/>
<evidence type="ECO:0008006" key="3">
    <source>
        <dbReference type="Google" id="ProtNLM"/>
    </source>
</evidence>
<dbReference type="NCBIfam" id="TIGR03353">
    <property type="entry name" value="VI_chp_4"/>
    <property type="match status" value="1"/>
</dbReference>
<dbReference type="RefSeq" id="WP_145275588.1">
    <property type="nucleotide sequence ID" value="NZ_CP036272.1"/>
</dbReference>
<dbReference type="PANTHER" id="PTHR35566">
    <property type="entry name" value="BLR3599 PROTEIN"/>
    <property type="match status" value="1"/>
</dbReference>
<proteinExistence type="predicted"/>
<gene>
    <name evidence="1" type="ORF">SV7mr_40150</name>
</gene>
<dbReference type="Proteomes" id="UP000315003">
    <property type="component" value="Chromosome"/>
</dbReference>